<keyword evidence="3 5" id="KW-1133">Transmembrane helix</keyword>
<evidence type="ECO:0000259" key="6">
    <source>
        <dbReference type="Pfam" id="PF25917"/>
    </source>
</evidence>
<dbReference type="GO" id="GO:0055085">
    <property type="term" value="P:transmembrane transport"/>
    <property type="evidence" value="ECO:0007669"/>
    <property type="project" value="InterPro"/>
</dbReference>
<gene>
    <name evidence="8" type="ORF">TH53_16905</name>
</gene>
<dbReference type="SUPFAM" id="SSF111369">
    <property type="entry name" value="HlyD-like secretion proteins"/>
    <property type="match status" value="3"/>
</dbReference>
<sequence>MTTESTTEQTIEPKKKSKIVPIILTVLLIAGAIFGIKEYMYYRNHVDTDDAQIDGDISPVVARVGGYVKDIKFEENTKVNEGQILVTLDDRDYKVKLEQAMAGQKGADAGVGVSESQIIATAANTGTAKANIESAKVKLWQAQKDYDRYANLIKDGSITQQQFDQAKATRDVAQAAYNAAQDQYTVALKQIGTTKSQLAVSSNSVSQHQSDVDFAKLQLSYTEIKAPATGIVSKKSIQKGQLIQAGQSLFSIVNENSLYVTANFKETQLQDIRAGLKVEVEVDAFPDQKIEAEVYNFSPVTGAKGSLLPPDNATGNFVKVVQRIPVKIKLKASKEVLDKLRPGMSVKVSVTTKD</sequence>
<keyword evidence="2 5" id="KW-0812">Transmembrane</keyword>
<dbReference type="InterPro" id="IPR058634">
    <property type="entry name" value="AaeA-lik-b-barrel"/>
</dbReference>
<dbReference type="PANTHER" id="PTHR30386:SF26">
    <property type="entry name" value="TRANSPORT PROTEIN COMB"/>
    <property type="match status" value="1"/>
</dbReference>
<keyword evidence="9" id="KW-1185">Reference proteome</keyword>
<dbReference type="OrthoDB" id="9811754at2"/>
<reference evidence="8 9" key="1">
    <citation type="submission" date="2015-01" db="EMBL/GenBank/DDBJ databases">
        <title>Draft genome sequence of Pedobacter sp. NL19 isolated from sludge of an effluent treatment pond in an abandoned uranium mine.</title>
        <authorList>
            <person name="Santos T."/>
            <person name="Caetano T."/>
            <person name="Covas C."/>
            <person name="Cruz A."/>
            <person name="Mendo S."/>
        </authorList>
    </citation>
    <scope>NUCLEOTIDE SEQUENCE [LARGE SCALE GENOMIC DNA]</scope>
    <source>
        <strain evidence="8 9">NL19</strain>
    </source>
</reference>
<evidence type="ECO:0000313" key="8">
    <source>
        <dbReference type="EMBL" id="KIO76018.1"/>
    </source>
</evidence>
<proteinExistence type="predicted"/>
<dbReference type="Gene3D" id="1.10.287.470">
    <property type="entry name" value="Helix hairpin bin"/>
    <property type="match status" value="1"/>
</dbReference>
<dbReference type="Pfam" id="PF25917">
    <property type="entry name" value="BSH_RND"/>
    <property type="match status" value="1"/>
</dbReference>
<protein>
    <submittedName>
        <fullName evidence="8">Secretion protein HlyD</fullName>
    </submittedName>
</protein>
<keyword evidence="4 5" id="KW-0472">Membrane</keyword>
<name>A0A0D0F359_9SPHI</name>
<evidence type="ECO:0000256" key="4">
    <source>
        <dbReference type="ARBA" id="ARBA00023136"/>
    </source>
</evidence>
<dbReference type="STRING" id="1503925.TH53_16905"/>
<feature type="domain" description="p-hydroxybenzoic acid efflux pump subunit AaeA-like beta-barrel" evidence="7">
    <location>
        <begin position="257"/>
        <end position="351"/>
    </location>
</feature>
<dbReference type="GO" id="GO:0016020">
    <property type="term" value="C:membrane"/>
    <property type="evidence" value="ECO:0007669"/>
    <property type="project" value="UniProtKB-SubCell"/>
</dbReference>
<comment type="caution">
    <text evidence="8">The sequence shown here is derived from an EMBL/GenBank/DDBJ whole genome shotgun (WGS) entry which is preliminary data.</text>
</comment>
<evidence type="ECO:0000256" key="2">
    <source>
        <dbReference type="ARBA" id="ARBA00022692"/>
    </source>
</evidence>
<evidence type="ECO:0000313" key="9">
    <source>
        <dbReference type="Proteomes" id="UP000032049"/>
    </source>
</evidence>
<dbReference type="EMBL" id="JXRA01000075">
    <property type="protein sequence ID" value="KIO76018.1"/>
    <property type="molecule type" value="Genomic_DNA"/>
</dbReference>
<comment type="subcellular location">
    <subcellularLocation>
        <location evidence="1">Membrane</location>
        <topology evidence="1">Single-pass membrane protein</topology>
    </subcellularLocation>
</comment>
<dbReference type="Gene3D" id="2.40.30.170">
    <property type="match status" value="1"/>
</dbReference>
<dbReference type="PANTHER" id="PTHR30386">
    <property type="entry name" value="MEMBRANE FUSION SUBUNIT OF EMRAB-TOLC MULTIDRUG EFFLUX PUMP"/>
    <property type="match status" value="1"/>
</dbReference>
<accession>A0A0D0F359</accession>
<feature type="domain" description="Multidrug resistance protein MdtA-like barrel-sandwich hybrid" evidence="6">
    <location>
        <begin position="60"/>
        <end position="253"/>
    </location>
</feature>
<feature type="transmembrane region" description="Helical" evidence="5">
    <location>
        <begin position="19"/>
        <end position="36"/>
    </location>
</feature>
<dbReference type="RefSeq" id="WP_041883562.1">
    <property type="nucleotide sequence ID" value="NZ_CP157278.1"/>
</dbReference>
<dbReference type="InterPro" id="IPR050739">
    <property type="entry name" value="MFP"/>
</dbReference>
<dbReference type="Proteomes" id="UP000032049">
    <property type="component" value="Unassembled WGS sequence"/>
</dbReference>
<evidence type="ECO:0000259" key="7">
    <source>
        <dbReference type="Pfam" id="PF25963"/>
    </source>
</evidence>
<evidence type="ECO:0000256" key="3">
    <source>
        <dbReference type="ARBA" id="ARBA00022989"/>
    </source>
</evidence>
<dbReference type="AlphaFoldDB" id="A0A0D0F359"/>
<dbReference type="Pfam" id="PF25963">
    <property type="entry name" value="Beta-barrel_AAEA"/>
    <property type="match status" value="1"/>
</dbReference>
<evidence type="ECO:0000256" key="1">
    <source>
        <dbReference type="ARBA" id="ARBA00004167"/>
    </source>
</evidence>
<organism evidence="8 9">
    <name type="scientific">Pedobacter lusitanus</name>
    <dbReference type="NCBI Taxonomy" id="1503925"/>
    <lineage>
        <taxon>Bacteria</taxon>
        <taxon>Pseudomonadati</taxon>
        <taxon>Bacteroidota</taxon>
        <taxon>Sphingobacteriia</taxon>
        <taxon>Sphingobacteriales</taxon>
        <taxon>Sphingobacteriaceae</taxon>
        <taxon>Pedobacter</taxon>
    </lineage>
</organism>
<dbReference type="InterPro" id="IPR058625">
    <property type="entry name" value="MdtA-like_BSH"/>
</dbReference>
<dbReference type="Gene3D" id="2.40.50.100">
    <property type="match status" value="1"/>
</dbReference>
<evidence type="ECO:0000256" key="5">
    <source>
        <dbReference type="SAM" id="Phobius"/>
    </source>
</evidence>